<evidence type="ECO:0000313" key="3">
    <source>
        <dbReference type="EMBL" id="RAL20710.1"/>
    </source>
</evidence>
<name>A0A328C277_9DELT</name>
<dbReference type="EMBL" id="QHKO01000008">
    <property type="protein sequence ID" value="RAL20710.1"/>
    <property type="molecule type" value="Genomic_DNA"/>
</dbReference>
<dbReference type="RefSeq" id="WP_111730802.1">
    <property type="nucleotide sequence ID" value="NZ_QHKO01000008.1"/>
</dbReference>
<comment type="caution">
    <text evidence="3">The sequence shown here is derived from an EMBL/GenBank/DDBJ whole genome shotgun (WGS) entry which is preliminary data.</text>
</comment>
<keyword evidence="2" id="KW-0472">Membrane</keyword>
<keyword evidence="2" id="KW-0812">Transmembrane</keyword>
<feature type="transmembrane region" description="Helical" evidence="2">
    <location>
        <begin position="6"/>
        <end position="25"/>
    </location>
</feature>
<feature type="transmembrane region" description="Helical" evidence="2">
    <location>
        <begin position="339"/>
        <end position="356"/>
    </location>
</feature>
<feature type="transmembrane region" description="Helical" evidence="2">
    <location>
        <begin position="404"/>
        <end position="421"/>
    </location>
</feature>
<dbReference type="OrthoDB" id="3862418at2"/>
<protein>
    <recommendedName>
        <fullName evidence="5">Glycosyltransferase RgtA/B/C/D-like domain-containing protein</fullName>
    </recommendedName>
</protein>
<feature type="transmembrane region" description="Helical" evidence="2">
    <location>
        <begin position="210"/>
        <end position="237"/>
    </location>
</feature>
<dbReference type="Proteomes" id="UP000249169">
    <property type="component" value="Unassembled WGS sequence"/>
</dbReference>
<feature type="transmembrane region" description="Helical" evidence="2">
    <location>
        <begin position="156"/>
        <end position="175"/>
    </location>
</feature>
<feature type="transmembrane region" description="Helical" evidence="2">
    <location>
        <begin position="376"/>
        <end position="398"/>
    </location>
</feature>
<reference evidence="3 4" key="1">
    <citation type="submission" date="2018-05" db="EMBL/GenBank/DDBJ databases">
        <title>Lujinxingia marina gen. nov. sp. nov., a new facultative anaerobic member of the class Deltaproteobacteria, and proposal of Lujinxingaceae fam. nov.</title>
        <authorList>
            <person name="Li C.-M."/>
        </authorList>
    </citation>
    <scope>NUCLEOTIDE SEQUENCE [LARGE SCALE GENOMIC DNA]</scope>
    <source>
        <strain evidence="3 4">B210</strain>
    </source>
</reference>
<keyword evidence="4" id="KW-1185">Reference proteome</keyword>
<feature type="region of interest" description="Disordered" evidence="1">
    <location>
        <begin position="432"/>
        <end position="464"/>
    </location>
</feature>
<evidence type="ECO:0000256" key="2">
    <source>
        <dbReference type="SAM" id="Phobius"/>
    </source>
</evidence>
<feature type="transmembrane region" description="Helical" evidence="2">
    <location>
        <begin position="111"/>
        <end position="136"/>
    </location>
</feature>
<gene>
    <name evidence="3" type="ORF">DL240_15445</name>
</gene>
<keyword evidence="2" id="KW-1133">Transmembrane helix</keyword>
<dbReference type="AlphaFoldDB" id="A0A328C277"/>
<evidence type="ECO:0000256" key="1">
    <source>
        <dbReference type="SAM" id="MobiDB-lite"/>
    </source>
</evidence>
<proteinExistence type="predicted"/>
<evidence type="ECO:0008006" key="5">
    <source>
        <dbReference type="Google" id="ProtNLM"/>
    </source>
</evidence>
<accession>A0A328C277</accession>
<evidence type="ECO:0000313" key="4">
    <source>
        <dbReference type="Proteomes" id="UP000249169"/>
    </source>
</evidence>
<sequence length="464" mass="50509">MNEVFACTILIFCGVFVLFVGQTRLPQDDRRFVWLSFWAHVIAAFVLIVLTYEFFGRGDMEVYYGYGEALADYIRVDPLRWGPEVLRLILQQPAEIPMELFGMEGTSTTTMIGITAFLLILTGSSMFGCGLILSFVSFSGQMAMYRAFSAHVGPELRVQVLVATLLVPSAVFWTSGVVKEAVAMGGLGWMIYGMHRLLSGRGKGWALMWLAAGAVAVAVVKSYILFPMVAAGGVWWYWRRSLATSGSVAIAKKPMQLAALGAVAVGGMIGLGQLFPQYSLDSLAEETANLQYQGERIQGGSSYSMGDGATTSLGGQLMFAPVAITASLFRPFLFEAHNAVAAINAVETTLVLFLWVRIFWNRGARGAWRALRASPAMMFCVVFVLLFGLGVGLATTNLGTLSRYRVPMMPMYLLVLLILSARDWRLRAGLMPGPGPSPTTGPGSGERAGTGTDDYRRGARWRGR</sequence>
<feature type="transmembrane region" description="Helical" evidence="2">
    <location>
        <begin position="32"/>
        <end position="55"/>
    </location>
</feature>
<organism evidence="3 4">
    <name type="scientific">Lujinxingia litoralis</name>
    <dbReference type="NCBI Taxonomy" id="2211119"/>
    <lineage>
        <taxon>Bacteria</taxon>
        <taxon>Deltaproteobacteria</taxon>
        <taxon>Bradymonadales</taxon>
        <taxon>Lujinxingiaceae</taxon>
        <taxon>Lujinxingia</taxon>
    </lineage>
</organism>
<feature type="transmembrane region" description="Helical" evidence="2">
    <location>
        <begin position="257"/>
        <end position="275"/>
    </location>
</feature>